<protein>
    <submittedName>
        <fullName evidence="2">Diguanylate phosphodiesterase</fullName>
    </submittedName>
</protein>
<accession>A0ABX5A1H2</accession>
<dbReference type="Gene3D" id="3.20.20.450">
    <property type="entry name" value="EAL domain"/>
    <property type="match status" value="1"/>
</dbReference>
<evidence type="ECO:0000259" key="1">
    <source>
        <dbReference type="PROSITE" id="PS50883"/>
    </source>
</evidence>
<feature type="domain" description="EAL" evidence="1">
    <location>
        <begin position="1"/>
        <end position="225"/>
    </location>
</feature>
<organism evidence="2 3">
    <name type="scientific">Lelliottia aquatilis</name>
    <dbReference type="NCBI Taxonomy" id="2080838"/>
    <lineage>
        <taxon>Bacteria</taxon>
        <taxon>Pseudomonadati</taxon>
        <taxon>Pseudomonadota</taxon>
        <taxon>Gammaproteobacteria</taxon>
        <taxon>Enterobacterales</taxon>
        <taxon>Enterobacteriaceae</taxon>
        <taxon>Lelliottia</taxon>
    </lineage>
</organism>
<dbReference type="EMBL" id="PQVW01000007">
    <property type="protein sequence ID" value="POZ22867.1"/>
    <property type="molecule type" value="Genomic_DNA"/>
</dbReference>
<comment type="caution">
    <text evidence="2">The sequence shown here is derived from an EMBL/GenBank/DDBJ whole genome shotgun (WGS) entry which is preliminary data.</text>
</comment>
<sequence>MRCVSQEIIGIKLEPIVALPSSRIVGMEVLSLLKSPEHSEAYFQHQSVNQCLTLLEIQLAALKNTRYANDLFINLPITVFIEPESFARILPLMHPGQNIEIVEPGTFFQLPAELRQRVARHWGMLADRGCHIWLDDVNTALIRPFLSCRLPLSGVKIDKMAFWRKRSTPALTELVGLCTQVARHVLIEGIESKMDRECALQAGAGFGQGYYWPSTGWSEKKRTLA</sequence>
<dbReference type="InterPro" id="IPR001633">
    <property type="entry name" value="EAL_dom"/>
</dbReference>
<keyword evidence="3" id="KW-1185">Reference proteome</keyword>
<dbReference type="SMART" id="SM00052">
    <property type="entry name" value="EAL"/>
    <property type="match status" value="1"/>
</dbReference>
<dbReference type="SUPFAM" id="SSF141868">
    <property type="entry name" value="EAL domain-like"/>
    <property type="match status" value="1"/>
</dbReference>
<dbReference type="Proteomes" id="UP000237025">
    <property type="component" value="Unassembled WGS sequence"/>
</dbReference>
<dbReference type="Pfam" id="PF00563">
    <property type="entry name" value="EAL"/>
    <property type="match status" value="1"/>
</dbReference>
<dbReference type="InterPro" id="IPR035919">
    <property type="entry name" value="EAL_sf"/>
</dbReference>
<proteinExistence type="predicted"/>
<name>A0ABX5A1H2_9ENTR</name>
<dbReference type="PROSITE" id="PS50883">
    <property type="entry name" value="EAL"/>
    <property type="match status" value="1"/>
</dbReference>
<gene>
    <name evidence="2" type="ORF">C3712_11765</name>
</gene>
<evidence type="ECO:0000313" key="3">
    <source>
        <dbReference type="Proteomes" id="UP000237025"/>
    </source>
</evidence>
<evidence type="ECO:0000313" key="2">
    <source>
        <dbReference type="EMBL" id="POZ22867.1"/>
    </source>
</evidence>
<reference evidence="2 3" key="1">
    <citation type="submission" date="2018-02" db="EMBL/GenBank/DDBJ databases">
        <title>Lelliotia aquatilis sp. nov., isolated from drinking water.</title>
        <authorList>
            <person name="Kaempfer P."/>
            <person name="Glaeser S."/>
            <person name="Exner M."/>
            <person name="Doijad S."/>
            <person name="Chakraborty T."/>
        </authorList>
    </citation>
    <scope>NUCLEOTIDE SEQUENCE [LARGE SCALE GENOMIC DNA]</scope>
    <source>
        <strain evidence="2 3">6331-17</strain>
    </source>
</reference>